<protein>
    <recommendedName>
        <fullName evidence="1">non-specific serine/threonine protein kinase</fullName>
        <ecNumber evidence="1">2.7.11.1</ecNumber>
    </recommendedName>
</protein>
<evidence type="ECO:0000256" key="6">
    <source>
        <dbReference type="ARBA" id="ARBA00022840"/>
    </source>
</evidence>
<accession>A0ABY8G0M9</accession>
<dbReference type="Gene3D" id="3.30.200.20">
    <property type="entry name" value="Phosphorylase Kinase, domain 1"/>
    <property type="match status" value="1"/>
</dbReference>
<keyword evidence="4" id="KW-0547">Nucleotide-binding</keyword>
<dbReference type="PROSITE" id="PS50011">
    <property type="entry name" value="PROTEIN_KINASE_DOM"/>
    <property type="match status" value="1"/>
</dbReference>
<feature type="domain" description="Protein kinase" evidence="11">
    <location>
        <begin position="16"/>
        <end position="291"/>
    </location>
</feature>
<dbReference type="Proteomes" id="UP001215216">
    <property type="component" value="Chromosome"/>
</dbReference>
<dbReference type="CDD" id="cd06577">
    <property type="entry name" value="PASTA_pknB"/>
    <property type="match status" value="4"/>
</dbReference>
<dbReference type="Gene3D" id="1.10.510.10">
    <property type="entry name" value="Transferase(Phosphotransferase) domain 1"/>
    <property type="match status" value="1"/>
</dbReference>
<dbReference type="PANTHER" id="PTHR43289">
    <property type="entry name" value="MITOGEN-ACTIVATED PROTEIN KINASE KINASE KINASE 20-RELATED"/>
    <property type="match status" value="1"/>
</dbReference>
<dbReference type="InterPro" id="IPR011009">
    <property type="entry name" value="Kinase-like_dom_sf"/>
</dbReference>
<dbReference type="CDD" id="cd14014">
    <property type="entry name" value="STKc_PknB_like"/>
    <property type="match status" value="1"/>
</dbReference>
<dbReference type="SUPFAM" id="SSF54184">
    <property type="entry name" value="Penicillin-binding protein 2x (pbp-2x), c-terminal domain"/>
    <property type="match status" value="2"/>
</dbReference>
<evidence type="ECO:0000259" key="11">
    <source>
        <dbReference type="PROSITE" id="PS50011"/>
    </source>
</evidence>
<evidence type="ECO:0000259" key="12">
    <source>
        <dbReference type="PROSITE" id="PS51178"/>
    </source>
</evidence>
<dbReference type="SUPFAM" id="SSF56112">
    <property type="entry name" value="Protein kinase-like (PK-like)"/>
    <property type="match status" value="1"/>
</dbReference>
<evidence type="ECO:0000256" key="4">
    <source>
        <dbReference type="ARBA" id="ARBA00022741"/>
    </source>
</evidence>
<organism evidence="13 14">
    <name type="scientific">Arcanobacterium canis</name>
    <dbReference type="NCBI Taxonomy" id="999183"/>
    <lineage>
        <taxon>Bacteria</taxon>
        <taxon>Bacillati</taxon>
        <taxon>Actinomycetota</taxon>
        <taxon>Actinomycetes</taxon>
        <taxon>Actinomycetales</taxon>
        <taxon>Actinomycetaceae</taxon>
        <taxon>Arcanobacterium</taxon>
    </lineage>
</organism>
<keyword evidence="5 13" id="KW-0418">Kinase</keyword>
<keyword evidence="2" id="KW-0723">Serine/threonine-protein kinase</keyword>
<comment type="catalytic activity">
    <reaction evidence="8">
        <text>L-seryl-[protein] + ATP = O-phospho-L-seryl-[protein] + ADP + H(+)</text>
        <dbReference type="Rhea" id="RHEA:17989"/>
        <dbReference type="Rhea" id="RHEA-COMP:9863"/>
        <dbReference type="Rhea" id="RHEA-COMP:11604"/>
        <dbReference type="ChEBI" id="CHEBI:15378"/>
        <dbReference type="ChEBI" id="CHEBI:29999"/>
        <dbReference type="ChEBI" id="CHEBI:30616"/>
        <dbReference type="ChEBI" id="CHEBI:83421"/>
        <dbReference type="ChEBI" id="CHEBI:456216"/>
        <dbReference type="EC" id="2.7.11.1"/>
    </reaction>
</comment>
<dbReference type="InterPro" id="IPR008271">
    <property type="entry name" value="Ser/Thr_kinase_AS"/>
</dbReference>
<evidence type="ECO:0000256" key="8">
    <source>
        <dbReference type="ARBA" id="ARBA00048679"/>
    </source>
</evidence>
<dbReference type="InterPro" id="IPR005543">
    <property type="entry name" value="PASTA_dom"/>
</dbReference>
<dbReference type="EC" id="2.7.11.1" evidence="1"/>
<reference evidence="13 14" key="1">
    <citation type="submission" date="2023-03" db="EMBL/GenBank/DDBJ databases">
        <title>Complete genome of Arcanobacterium canis strain DSM 25104 isolated in 2010 from a canine otitis externa in Germany.</title>
        <authorList>
            <person name="Borowiak M."/>
            <person name="Kreitlow A."/>
            <person name="Malorny B."/>
            <person name="Laemmler C."/>
            <person name="Prenger-Berninghoff E."/>
            <person name="Ploetz M."/>
            <person name="Abdulmawjood A."/>
        </authorList>
    </citation>
    <scope>NUCLEOTIDE SEQUENCE [LARGE SCALE GENOMIC DNA]</scope>
    <source>
        <strain evidence="13 14">DSM 25104</strain>
    </source>
</reference>
<dbReference type="EMBL" id="CP121208">
    <property type="protein sequence ID" value="WFM82721.1"/>
    <property type="molecule type" value="Genomic_DNA"/>
</dbReference>
<feature type="domain" description="PASTA" evidence="12">
    <location>
        <begin position="598"/>
        <end position="663"/>
    </location>
</feature>
<dbReference type="NCBIfam" id="NF033483">
    <property type="entry name" value="PknB_PASTA_kin"/>
    <property type="match status" value="1"/>
</dbReference>
<dbReference type="InterPro" id="IPR000719">
    <property type="entry name" value="Prot_kinase_dom"/>
</dbReference>
<evidence type="ECO:0000256" key="7">
    <source>
        <dbReference type="ARBA" id="ARBA00047899"/>
    </source>
</evidence>
<dbReference type="Pfam" id="PF03793">
    <property type="entry name" value="PASTA"/>
    <property type="match status" value="4"/>
</dbReference>
<dbReference type="PROSITE" id="PS51178">
    <property type="entry name" value="PASTA"/>
    <property type="match status" value="4"/>
</dbReference>
<dbReference type="GO" id="GO:0016301">
    <property type="term" value="F:kinase activity"/>
    <property type="evidence" value="ECO:0007669"/>
    <property type="project" value="UniProtKB-KW"/>
</dbReference>
<keyword evidence="10" id="KW-0472">Membrane</keyword>
<feature type="transmembrane region" description="Helical" evidence="10">
    <location>
        <begin position="373"/>
        <end position="394"/>
    </location>
</feature>
<evidence type="ECO:0000313" key="13">
    <source>
        <dbReference type="EMBL" id="WFM82721.1"/>
    </source>
</evidence>
<dbReference type="Pfam" id="PF00069">
    <property type="entry name" value="Pkinase"/>
    <property type="match status" value="1"/>
</dbReference>
<keyword evidence="14" id="KW-1185">Reference proteome</keyword>
<keyword evidence="3" id="KW-0808">Transferase</keyword>
<evidence type="ECO:0000256" key="2">
    <source>
        <dbReference type="ARBA" id="ARBA00022527"/>
    </source>
</evidence>
<evidence type="ECO:0000256" key="3">
    <source>
        <dbReference type="ARBA" id="ARBA00022679"/>
    </source>
</evidence>
<dbReference type="RefSeq" id="WP_278012147.1">
    <property type="nucleotide sequence ID" value="NZ_CP121208.1"/>
</dbReference>
<feature type="domain" description="PASTA" evidence="12">
    <location>
        <begin position="532"/>
        <end position="597"/>
    </location>
</feature>
<dbReference type="PANTHER" id="PTHR43289:SF34">
    <property type="entry name" value="SERINE_THREONINE-PROTEIN KINASE YBDM-RELATED"/>
    <property type="match status" value="1"/>
</dbReference>
<dbReference type="PROSITE" id="PS00108">
    <property type="entry name" value="PROTEIN_KINASE_ST"/>
    <property type="match status" value="1"/>
</dbReference>
<feature type="domain" description="PASTA" evidence="12">
    <location>
        <begin position="465"/>
        <end position="531"/>
    </location>
</feature>
<comment type="catalytic activity">
    <reaction evidence="7">
        <text>L-threonyl-[protein] + ATP = O-phospho-L-threonyl-[protein] + ADP + H(+)</text>
        <dbReference type="Rhea" id="RHEA:46608"/>
        <dbReference type="Rhea" id="RHEA-COMP:11060"/>
        <dbReference type="Rhea" id="RHEA-COMP:11605"/>
        <dbReference type="ChEBI" id="CHEBI:15378"/>
        <dbReference type="ChEBI" id="CHEBI:30013"/>
        <dbReference type="ChEBI" id="CHEBI:30616"/>
        <dbReference type="ChEBI" id="CHEBI:61977"/>
        <dbReference type="ChEBI" id="CHEBI:456216"/>
        <dbReference type="EC" id="2.7.11.1"/>
    </reaction>
</comment>
<feature type="compositionally biased region" description="Polar residues" evidence="9">
    <location>
        <begin position="320"/>
        <end position="344"/>
    </location>
</feature>
<name>A0ABY8G0M9_9ACTO</name>
<dbReference type="SMART" id="SM00740">
    <property type="entry name" value="PASTA"/>
    <property type="match status" value="4"/>
</dbReference>
<gene>
    <name evidence="13" type="primary">pknB</name>
    <name evidence="13" type="ORF">P7079_04755</name>
</gene>
<keyword evidence="6" id="KW-0067">ATP-binding</keyword>
<evidence type="ECO:0000256" key="10">
    <source>
        <dbReference type="SAM" id="Phobius"/>
    </source>
</evidence>
<sequence>MNASDPLIGCAIDGRYFITARIARGGMATVYRARDSRLDREVALKIIHPHLAEDPAFVERFIRESRSAASLSSPQIVSVFDQGIARVADADRAYLVMELISGPNLRMELNSHGSLPLGTALEITRQVLAALSVAHAKNVVHRDVKPENILLDATIDTSAVVNAPRIHAKVADFGLARAASDPKGTHTGTLLGTIAYVPPELVSHGLATPASDIYSTGIMLYELIAGTLPYEGETAIQVAYAHVNTPMPRLSALATWIPAGVDSLIALFTAKDPAKRPASAYAALDALDDIVASIPQELRFRRIPVFPYAHDCAPTATTVIETESSSQPQKTESLPQLSGTYQHTQRIDEPTVAPTTTDELETSSPSAPRRRRWPVVLAVLALVLCASGIAWWYFAKGPGLRIEVPQVAGQSIESAHSTLSKAGFTYKDREDFSDTVPEGTVVDTDPSGGAKIHPSRVISIVISKGIEQVTVPDVVGKSSDEAQNILTEGRLSPTTSDEYSETVPKGHVISQKPAGGRSVNHDSDVTVVVSKGRAPIEITDYTGKSADTAKKELTGSGFTVDVTEEFSDSVDQGTVISQNPHSGTGYKNDSIKLVVSKGPELIEVPSVFGRQKETAIKKLEEAGFTVKVEADALWGEVFGTVRAQSPAAGQKAKKGSTVTINVV</sequence>
<feature type="region of interest" description="Disordered" evidence="9">
    <location>
        <begin position="320"/>
        <end position="367"/>
    </location>
</feature>
<keyword evidence="10" id="KW-0812">Transmembrane</keyword>
<evidence type="ECO:0000256" key="9">
    <source>
        <dbReference type="SAM" id="MobiDB-lite"/>
    </source>
</evidence>
<evidence type="ECO:0000313" key="14">
    <source>
        <dbReference type="Proteomes" id="UP001215216"/>
    </source>
</evidence>
<evidence type="ECO:0000256" key="1">
    <source>
        <dbReference type="ARBA" id="ARBA00012513"/>
    </source>
</evidence>
<keyword evidence="10" id="KW-1133">Transmembrane helix</keyword>
<proteinExistence type="predicted"/>
<evidence type="ECO:0000256" key="5">
    <source>
        <dbReference type="ARBA" id="ARBA00022777"/>
    </source>
</evidence>
<feature type="domain" description="PASTA" evidence="12">
    <location>
        <begin position="396"/>
        <end position="464"/>
    </location>
</feature>
<dbReference type="Gene3D" id="3.30.10.20">
    <property type="match status" value="4"/>
</dbReference>
<dbReference type="SMART" id="SM00220">
    <property type="entry name" value="S_TKc"/>
    <property type="match status" value="1"/>
</dbReference>